<dbReference type="CDD" id="cd00077">
    <property type="entry name" value="HDc"/>
    <property type="match status" value="1"/>
</dbReference>
<dbReference type="PANTHER" id="PTHR35569:SF1">
    <property type="entry name" value="CYANAMIDE HYDRATASE DDI2-RELATED"/>
    <property type="match status" value="1"/>
</dbReference>
<reference evidence="2" key="1">
    <citation type="submission" date="2024-06" db="EMBL/GenBank/DDBJ databases">
        <title>Draft genome sequence of Microbacterium sp. strain A8/3-1, isolated from Oxytropis tragacanthoides Fisch. ex DC. Root nodules in the Altai region of Russia.</title>
        <authorList>
            <person name="Sazanova A."/>
            <person name="Guro P."/>
            <person name="Kuznetsova I."/>
            <person name="Belimov A."/>
            <person name="Safronova V."/>
        </authorList>
    </citation>
    <scope>NUCLEOTIDE SEQUENCE</scope>
    <source>
        <strain evidence="2">A8/3-1</strain>
    </source>
</reference>
<protein>
    <submittedName>
        <fullName evidence="2">HD domain-containing protein</fullName>
    </submittedName>
</protein>
<dbReference type="Gene3D" id="1.10.3210.10">
    <property type="entry name" value="Hypothetical protein af1432"/>
    <property type="match status" value="1"/>
</dbReference>
<dbReference type="RefSeq" id="WP_350353276.1">
    <property type="nucleotide sequence ID" value="NZ_CP158357.1"/>
</dbReference>
<name>A0AAU7W3H0_9MICO</name>
<dbReference type="EMBL" id="CP158357">
    <property type="protein sequence ID" value="XBX80474.1"/>
    <property type="molecule type" value="Genomic_DNA"/>
</dbReference>
<dbReference type="AlphaFoldDB" id="A0AAU7W3H0"/>
<dbReference type="SUPFAM" id="SSF109604">
    <property type="entry name" value="HD-domain/PDEase-like"/>
    <property type="match status" value="1"/>
</dbReference>
<dbReference type="InterPro" id="IPR003607">
    <property type="entry name" value="HD/PDEase_dom"/>
</dbReference>
<dbReference type="InterPro" id="IPR006674">
    <property type="entry name" value="HD_domain"/>
</dbReference>
<proteinExistence type="predicted"/>
<sequence>MAAEMLEPLLVEHSQRVFYFAHLHAQRLGIEPDPELLYIAALFHDTGLAASESAAQRFEVDGADHGQRFLHERGFSAEAEKRVWEAIALHTTPGIPRRMEAETAALHLGVLTDAIGLGLDLLRTDDVDEVVAAHPRGAFKDGFLAAVVRGLRDRPETANGTVNADILTHFLPELVLTSTVDRVLGSRWAS</sequence>
<accession>A0AAU7W3H0</accession>
<gene>
    <name evidence="2" type="ORF">ABS642_10385</name>
</gene>
<dbReference type="PANTHER" id="PTHR35569">
    <property type="entry name" value="CYANAMIDE HYDRATASE DDI2-RELATED"/>
    <property type="match status" value="1"/>
</dbReference>
<dbReference type="Pfam" id="PF01966">
    <property type="entry name" value="HD"/>
    <property type="match status" value="1"/>
</dbReference>
<feature type="domain" description="HD" evidence="1">
    <location>
        <begin position="11"/>
        <end position="97"/>
    </location>
</feature>
<organism evidence="2">
    <name type="scientific">Microbacterium sp. A8/3-1</name>
    <dbReference type="NCBI Taxonomy" id="3160749"/>
    <lineage>
        <taxon>Bacteria</taxon>
        <taxon>Bacillati</taxon>
        <taxon>Actinomycetota</taxon>
        <taxon>Actinomycetes</taxon>
        <taxon>Micrococcales</taxon>
        <taxon>Microbacteriaceae</taxon>
        <taxon>Microbacterium</taxon>
    </lineage>
</organism>
<evidence type="ECO:0000259" key="1">
    <source>
        <dbReference type="Pfam" id="PF01966"/>
    </source>
</evidence>
<evidence type="ECO:0000313" key="2">
    <source>
        <dbReference type="EMBL" id="XBX80474.1"/>
    </source>
</evidence>